<evidence type="ECO:0000313" key="1">
    <source>
        <dbReference type="EMBL" id="JAE07483.1"/>
    </source>
</evidence>
<dbReference type="AlphaFoldDB" id="A0A0A9FGU6"/>
<organism evidence="1">
    <name type="scientific">Arundo donax</name>
    <name type="common">Giant reed</name>
    <name type="synonym">Donax arundinaceus</name>
    <dbReference type="NCBI Taxonomy" id="35708"/>
    <lineage>
        <taxon>Eukaryota</taxon>
        <taxon>Viridiplantae</taxon>
        <taxon>Streptophyta</taxon>
        <taxon>Embryophyta</taxon>
        <taxon>Tracheophyta</taxon>
        <taxon>Spermatophyta</taxon>
        <taxon>Magnoliopsida</taxon>
        <taxon>Liliopsida</taxon>
        <taxon>Poales</taxon>
        <taxon>Poaceae</taxon>
        <taxon>PACMAD clade</taxon>
        <taxon>Arundinoideae</taxon>
        <taxon>Arundineae</taxon>
        <taxon>Arundo</taxon>
    </lineage>
</organism>
<protein>
    <submittedName>
        <fullName evidence="1">Uncharacterized protein</fullName>
    </submittedName>
</protein>
<reference evidence="1" key="2">
    <citation type="journal article" date="2015" name="Data Brief">
        <title>Shoot transcriptome of the giant reed, Arundo donax.</title>
        <authorList>
            <person name="Barrero R.A."/>
            <person name="Guerrero F.D."/>
            <person name="Moolhuijzen P."/>
            <person name="Goolsby J.A."/>
            <person name="Tidwell J."/>
            <person name="Bellgard S.E."/>
            <person name="Bellgard M.I."/>
        </authorList>
    </citation>
    <scope>NUCLEOTIDE SEQUENCE</scope>
    <source>
        <tissue evidence="1">Shoot tissue taken approximately 20 cm above the soil surface</tissue>
    </source>
</reference>
<name>A0A0A9FGU6_ARUDO</name>
<proteinExistence type="predicted"/>
<reference evidence="1" key="1">
    <citation type="submission" date="2014-09" db="EMBL/GenBank/DDBJ databases">
        <authorList>
            <person name="Magalhaes I.L.F."/>
            <person name="Oliveira U."/>
            <person name="Santos F.R."/>
            <person name="Vidigal T.H.D.A."/>
            <person name="Brescovit A.D."/>
            <person name="Santos A.J."/>
        </authorList>
    </citation>
    <scope>NUCLEOTIDE SEQUENCE</scope>
    <source>
        <tissue evidence="1">Shoot tissue taken approximately 20 cm above the soil surface</tissue>
    </source>
</reference>
<sequence>MHNGSAKLSSTHNKDTTAIPVKPVDQLRRFKRIFLKHQGQYIYTFFYPNTTLHRHSRWFVDHDDGLILVDLEAT</sequence>
<dbReference type="EMBL" id="GBRH01190413">
    <property type="protein sequence ID" value="JAE07483.1"/>
    <property type="molecule type" value="Transcribed_RNA"/>
</dbReference>
<accession>A0A0A9FGU6</accession>